<dbReference type="Gene3D" id="3.30.2160.10">
    <property type="entry name" value="Hect, E3 ligase catalytic domain"/>
    <property type="match status" value="1"/>
</dbReference>
<protein>
    <recommendedName>
        <fullName evidence="3">HECT domain-containing protein</fullName>
    </recommendedName>
</protein>
<evidence type="ECO:0000256" key="1">
    <source>
        <dbReference type="ARBA" id="ARBA00022786"/>
    </source>
</evidence>
<dbReference type="EMBL" id="CAJOBA010051832">
    <property type="protein sequence ID" value="CAF4248919.1"/>
    <property type="molecule type" value="Genomic_DNA"/>
</dbReference>
<dbReference type="Pfam" id="PF00632">
    <property type="entry name" value="HECT"/>
    <property type="match status" value="1"/>
</dbReference>
<dbReference type="PROSITE" id="PS50237">
    <property type="entry name" value="HECT"/>
    <property type="match status" value="1"/>
</dbReference>
<dbReference type="EMBL" id="CAJNOQ010011899">
    <property type="protein sequence ID" value="CAF1287564.1"/>
    <property type="molecule type" value="Genomic_DNA"/>
</dbReference>
<dbReference type="PANTHER" id="PTHR46654">
    <property type="entry name" value="E3 UBIQUITIN-PROTEIN LIGASE HECTD3"/>
    <property type="match status" value="1"/>
</dbReference>
<keyword evidence="1 2" id="KW-0833">Ubl conjugation pathway</keyword>
<sequence>MEQFQSELGAFPQNFRDLLIVIDVLNALTDKTKQMRFPEAFCAQSHVILGDSFQFTQDDIDKSNNHFDTTADLQLISFMNKDPLINNSFSDFILNLPAEPVSDSIFYKTYSSLSNIPAVFVQTRAKLFCQLNIFVEKVQSMIDFSLSPEQSILSDKIRTIRAYLLYKTKFQLLNESLEKTDTKYTYDLQQVNFDTVKANVGGGSGENTMFNQAYQQLHENAHITFRRSNEQLWNAVYVGMYSSDAGGPYRDSVTHICSDICSTRLPLFILCPNGRTNSGLNRDRWIPNIFPPNKPIPKMFKKHYRFVGQLMGMAIRRKHYLDLKFPILLWKQLVREQVTMEDVEAIDIQSFTIINEMEKNITQNQSTDTNIDINYLFSSIMSELRFDVVSSAGQTYELVPGGMEIPITAANFKEYCTYYREYRLNEFCRQIEFIRQGLWSIVPCNFLSLFTASELEEAVCGKGQFDVELLKRNTYYDSDNSQDLPHIQRFWTVLSEMFNDEQKKSFLTFVWGRSTLPSRDEDFTSKFKINAYYTSSGEVDKALPRK</sequence>
<accession>A0A815CHL2</accession>
<evidence type="ECO:0000313" key="7">
    <source>
        <dbReference type="EMBL" id="CAF4248919.1"/>
    </source>
</evidence>
<dbReference type="PANTHER" id="PTHR46654:SF1">
    <property type="entry name" value="E3 UBIQUITIN-PROTEIN LIGASE HECTD3"/>
    <property type="match status" value="1"/>
</dbReference>
<dbReference type="Proteomes" id="UP000682733">
    <property type="component" value="Unassembled WGS sequence"/>
</dbReference>
<dbReference type="InterPro" id="IPR000569">
    <property type="entry name" value="HECT_dom"/>
</dbReference>
<dbReference type="Proteomes" id="UP000663829">
    <property type="component" value="Unassembled WGS sequence"/>
</dbReference>
<dbReference type="GO" id="GO:0004842">
    <property type="term" value="F:ubiquitin-protein transferase activity"/>
    <property type="evidence" value="ECO:0007669"/>
    <property type="project" value="InterPro"/>
</dbReference>
<dbReference type="Gene3D" id="3.90.1750.10">
    <property type="entry name" value="Hect, E3 ligase catalytic domains"/>
    <property type="match status" value="1"/>
</dbReference>
<organism evidence="4 8">
    <name type="scientific">Didymodactylos carnosus</name>
    <dbReference type="NCBI Taxonomy" id="1234261"/>
    <lineage>
        <taxon>Eukaryota</taxon>
        <taxon>Metazoa</taxon>
        <taxon>Spiralia</taxon>
        <taxon>Gnathifera</taxon>
        <taxon>Rotifera</taxon>
        <taxon>Eurotatoria</taxon>
        <taxon>Bdelloidea</taxon>
        <taxon>Philodinida</taxon>
        <taxon>Philodinidae</taxon>
        <taxon>Didymodactylos</taxon>
    </lineage>
</organism>
<feature type="domain" description="HECT" evidence="3">
    <location>
        <begin position="217"/>
        <end position="546"/>
    </location>
</feature>
<comment type="caution">
    <text evidence="2">Lacks conserved residue(s) required for the propagation of feature annotation.</text>
</comment>
<evidence type="ECO:0000259" key="3">
    <source>
        <dbReference type="PROSITE" id="PS50237"/>
    </source>
</evidence>
<evidence type="ECO:0000313" key="8">
    <source>
        <dbReference type="Proteomes" id="UP000663829"/>
    </source>
</evidence>
<dbReference type="Proteomes" id="UP000677228">
    <property type="component" value="Unassembled WGS sequence"/>
</dbReference>
<dbReference type="SMART" id="SM00119">
    <property type="entry name" value="HECTc"/>
    <property type="match status" value="1"/>
</dbReference>
<dbReference type="EMBL" id="CAJNOK010029983">
    <property type="protein sequence ID" value="CAF1454761.1"/>
    <property type="molecule type" value="Genomic_DNA"/>
</dbReference>
<gene>
    <name evidence="4" type="ORF">GPM918_LOCUS27868</name>
    <name evidence="5" type="ORF">OVA965_LOCUS34983</name>
    <name evidence="6" type="ORF">SRO942_LOCUS28277</name>
    <name evidence="7" type="ORF">TMI583_LOCUS35938</name>
</gene>
<dbReference type="InterPro" id="IPR042469">
    <property type="entry name" value="HECTD3"/>
</dbReference>
<name>A0A815CHL2_9BILA</name>
<evidence type="ECO:0000313" key="5">
    <source>
        <dbReference type="EMBL" id="CAF1454761.1"/>
    </source>
</evidence>
<dbReference type="EMBL" id="CAJOBC010030999">
    <property type="protein sequence ID" value="CAF4090296.1"/>
    <property type="molecule type" value="Genomic_DNA"/>
</dbReference>
<comment type="caution">
    <text evidence="4">The sequence shown here is derived from an EMBL/GenBank/DDBJ whole genome shotgun (WGS) entry which is preliminary data.</text>
</comment>
<evidence type="ECO:0000313" key="6">
    <source>
        <dbReference type="EMBL" id="CAF4090296.1"/>
    </source>
</evidence>
<keyword evidence="8" id="KW-1185">Reference proteome</keyword>
<reference evidence="4" key="1">
    <citation type="submission" date="2021-02" db="EMBL/GenBank/DDBJ databases">
        <authorList>
            <person name="Nowell W R."/>
        </authorList>
    </citation>
    <scope>NUCLEOTIDE SEQUENCE</scope>
</reference>
<dbReference type="OrthoDB" id="8068875at2759"/>
<dbReference type="SUPFAM" id="SSF56204">
    <property type="entry name" value="Hect, E3 ligase catalytic domain"/>
    <property type="match status" value="1"/>
</dbReference>
<dbReference type="Proteomes" id="UP000681722">
    <property type="component" value="Unassembled WGS sequence"/>
</dbReference>
<evidence type="ECO:0000256" key="2">
    <source>
        <dbReference type="PROSITE-ProRule" id="PRU00104"/>
    </source>
</evidence>
<dbReference type="Gene3D" id="3.30.2410.10">
    <property type="entry name" value="Hect, E3 ligase catalytic domain"/>
    <property type="match status" value="1"/>
</dbReference>
<evidence type="ECO:0000313" key="4">
    <source>
        <dbReference type="EMBL" id="CAF1287564.1"/>
    </source>
</evidence>
<dbReference type="InterPro" id="IPR035983">
    <property type="entry name" value="Hect_E3_ubiquitin_ligase"/>
</dbReference>
<proteinExistence type="predicted"/>
<dbReference type="AlphaFoldDB" id="A0A815CHL2"/>